<sequence>MMELIGIALALWVSYKWGQKEAYRKGFAEGVKKAKNYTLEVSVKEKK</sequence>
<keyword evidence="2" id="KW-1185">Reference proteome</keyword>
<evidence type="ECO:0000313" key="1">
    <source>
        <dbReference type="EMBL" id="MEU3552727.1"/>
    </source>
</evidence>
<name>A0ABV2YAH3_9ACTN</name>
<gene>
    <name evidence="1" type="ORF">AB0E65_00595</name>
</gene>
<evidence type="ECO:0008006" key="3">
    <source>
        <dbReference type="Google" id="ProtNLM"/>
    </source>
</evidence>
<proteinExistence type="predicted"/>
<dbReference type="RefSeq" id="WP_284117737.1">
    <property type="nucleotide sequence ID" value="NZ_JASKYV010000009.1"/>
</dbReference>
<dbReference type="Proteomes" id="UP001550850">
    <property type="component" value="Unassembled WGS sequence"/>
</dbReference>
<reference evidence="1 2" key="1">
    <citation type="submission" date="2024-06" db="EMBL/GenBank/DDBJ databases">
        <title>The Natural Products Discovery Center: Release of the First 8490 Sequenced Strains for Exploring Actinobacteria Biosynthetic Diversity.</title>
        <authorList>
            <person name="Kalkreuter E."/>
            <person name="Kautsar S.A."/>
            <person name="Yang D."/>
            <person name="Bader C.D."/>
            <person name="Teijaro C.N."/>
            <person name="Fluegel L."/>
            <person name="Davis C.M."/>
            <person name="Simpson J.R."/>
            <person name="Lauterbach L."/>
            <person name="Steele A.D."/>
            <person name="Gui C."/>
            <person name="Meng S."/>
            <person name="Li G."/>
            <person name="Viehrig K."/>
            <person name="Ye F."/>
            <person name="Su P."/>
            <person name="Kiefer A.F."/>
            <person name="Nichols A."/>
            <person name="Cepeda A.J."/>
            <person name="Yan W."/>
            <person name="Fan B."/>
            <person name="Jiang Y."/>
            <person name="Adhikari A."/>
            <person name="Zheng C.-J."/>
            <person name="Schuster L."/>
            <person name="Cowan T.M."/>
            <person name="Smanski M.J."/>
            <person name="Chevrette M.G."/>
            <person name="De Carvalho L.P.S."/>
            <person name="Shen B."/>
        </authorList>
    </citation>
    <scope>NUCLEOTIDE SEQUENCE [LARGE SCALE GENOMIC DNA]</scope>
    <source>
        <strain evidence="1 2">NPDC038104</strain>
    </source>
</reference>
<dbReference type="EMBL" id="JBEZUR010000001">
    <property type="protein sequence ID" value="MEU3552727.1"/>
    <property type="molecule type" value="Genomic_DNA"/>
</dbReference>
<evidence type="ECO:0000313" key="2">
    <source>
        <dbReference type="Proteomes" id="UP001550850"/>
    </source>
</evidence>
<accession>A0ABV2YAH3</accession>
<comment type="caution">
    <text evidence="1">The sequence shown here is derived from an EMBL/GenBank/DDBJ whole genome shotgun (WGS) entry which is preliminary data.</text>
</comment>
<protein>
    <recommendedName>
        <fullName evidence="3">Integral membrane protein</fullName>
    </recommendedName>
</protein>
<organism evidence="1 2">
    <name type="scientific">Streptomyces fragilis</name>
    <dbReference type="NCBI Taxonomy" id="67301"/>
    <lineage>
        <taxon>Bacteria</taxon>
        <taxon>Bacillati</taxon>
        <taxon>Actinomycetota</taxon>
        <taxon>Actinomycetes</taxon>
        <taxon>Kitasatosporales</taxon>
        <taxon>Streptomycetaceae</taxon>
        <taxon>Streptomyces</taxon>
    </lineage>
</organism>